<dbReference type="Pfam" id="PF12831">
    <property type="entry name" value="FAD_oxidored"/>
    <property type="match status" value="1"/>
</dbReference>
<dbReference type="GO" id="GO:0051539">
    <property type="term" value="F:4 iron, 4 sulfur cluster binding"/>
    <property type="evidence" value="ECO:0007669"/>
    <property type="project" value="UniProtKB-KW"/>
</dbReference>
<evidence type="ECO:0000256" key="2">
    <source>
        <dbReference type="ARBA" id="ARBA00022723"/>
    </source>
</evidence>
<keyword evidence="7" id="KW-1185">Reference proteome</keyword>
<evidence type="ECO:0000256" key="1">
    <source>
        <dbReference type="ARBA" id="ARBA00022485"/>
    </source>
</evidence>
<evidence type="ECO:0000313" key="6">
    <source>
        <dbReference type="EMBL" id="THG33994.1"/>
    </source>
</evidence>
<keyword evidence="2" id="KW-0479">Metal-binding</keyword>
<dbReference type="AlphaFoldDB" id="A0A4S4FU85"/>
<reference evidence="6 7" key="1">
    <citation type="submission" date="2019-04" db="EMBL/GenBank/DDBJ databases">
        <authorList>
            <person name="Jiang L."/>
        </authorList>
    </citation>
    <scope>NUCLEOTIDE SEQUENCE [LARGE SCALE GENOMIC DNA]</scope>
    <source>
        <strain evidence="6 7">YIM 131861</strain>
    </source>
</reference>
<dbReference type="EMBL" id="SSSN01000007">
    <property type="protein sequence ID" value="THG33994.1"/>
    <property type="molecule type" value="Genomic_DNA"/>
</dbReference>
<dbReference type="Proteomes" id="UP000307380">
    <property type="component" value="Unassembled WGS sequence"/>
</dbReference>
<evidence type="ECO:0000313" key="7">
    <source>
        <dbReference type="Proteomes" id="UP000307380"/>
    </source>
</evidence>
<name>A0A4S4FU85_9MICO</name>
<gene>
    <name evidence="6" type="ORF">E6C70_11260</name>
</gene>
<keyword evidence="3" id="KW-0560">Oxidoreductase</keyword>
<dbReference type="PANTHER" id="PTHR43498">
    <property type="entry name" value="FERREDOXIN:COB-COM HETERODISULFIDE REDUCTASE SUBUNIT A"/>
    <property type="match status" value="1"/>
</dbReference>
<accession>A0A4S4FU85</accession>
<dbReference type="RefSeq" id="WP_136424632.1">
    <property type="nucleotide sequence ID" value="NZ_SSSN01000007.1"/>
</dbReference>
<dbReference type="Gene3D" id="3.50.50.60">
    <property type="entry name" value="FAD/NAD(P)-binding domain"/>
    <property type="match status" value="1"/>
</dbReference>
<evidence type="ECO:0000256" key="4">
    <source>
        <dbReference type="ARBA" id="ARBA00023004"/>
    </source>
</evidence>
<dbReference type="InterPro" id="IPR039650">
    <property type="entry name" value="HdrA-like"/>
</dbReference>
<dbReference type="GO" id="GO:0046872">
    <property type="term" value="F:metal ion binding"/>
    <property type="evidence" value="ECO:0007669"/>
    <property type="project" value="UniProtKB-KW"/>
</dbReference>
<keyword evidence="1" id="KW-0004">4Fe-4S</keyword>
<evidence type="ECO:0000256" key="5">
    <source>
        <dbReference type="ARBA" id="ARBA00023014"/>
    </source>
</evidence>
<protein>
    <submittedName>
        <fullName evidence="6">FAD-dependent oxidoreductase</fullName>
    </submittedName>
</protein>
<dbReference type="InterPro" id="IPR036188">
    <property type="entry name" value="FAD/NAD-bd_sf"/>
</dbReference>
<keyword evidence="4" id="KW-0408">Iron</keyword>
<evidence type="ECO:0000256" key="3">
    <source>
        <dbReference type="ARBA" id="ARBA00023002"/>
    </source>
</evidence>
<dbReference type="SUPFAM" id="SSF51905">
    <property type="entry name" value="FAD/NAD(P)-binding domain"/>
    <property type="match status" value="1"/>
</dbReference>
<keyword evidence="5" id="KW-0411">Iron-sulfur</keyword>
<dbReference type="GO" id="GO:0016491">
    <property type="term" value="F:oxidoreductase activity"/>
    <property type="evidence" value="ECO:0007669"/>
    <property type="project" value="UniProtKB-KW"/>
</dbReference>
<dbReference type="PANTHER" id="PTHR43498:SF1">
    <property type="entry name" value="COB--COM HETERODISULFIDE REDUCTASE IRON-SULFUR SUBUNIT A"/>
    <property type="match status" value="1"/>
</dbReference>
<sequence>MICTQVRPADLTEEPVLHPVNVEVDVAVIGGGLAGVAAAIAAARRGATVALVGNRPVLGGNSSSEVRVWVCGATAHDAQKYARETGIMGELFLENQYRNPEGNPYFWDQVVLDAVRAEPGIRLFLNTDVRDVEASGPEHARHISAVTGWQLGTEKSFRFTAAMFLDCTGDGTVGALAGARYREGREARSEFGEEWAPEVADGDMLGSTLLFYTKNTGAPVRYVPPSIAKDISATPILAHRRIQATDNGCDYWWIEWGGTLDAVAANEEIRDELWAVIYGIWDHIKNSGEYDAETLTLEWVGSVPGKREYRRFIGDHTLTQHDIMAQTRFDDAIGIGGWSIDLHPPGGMYATEPGSKHLHTSGVYHIPFRSLYSVNVENLLFAGRDISATHVAFGTIRVMGTCAVTGEAAGAGAALAALAGITPRTLATDRLDELRRSLLRGDAAMLGIEWDDPRDLALTARVTASSTLESLDTEPAEDAILLDLSGRDLGIHLPIDPQLDAVEVLLESDSTTEIDIELWSTGRGENHIPVCHLDTVRVAIPHGREWARAEFTHAPEASEDVVVVIRRRAGVSAVVSDTRAPYGVLGLLSRAPHFTAPQNEAYPQTNAWSAVELRRKSVAVRVEPDTQAYRPSMTVGGYARPFRGPQLWSSAPLHGDDSEHIELRWDQPQRVGGIELIFNDDVDEDLINLHHHRTPFEVMPELVRDYRLQYESDSGWVDVVVDSGNRRRLRRHTLKVPVETSALRLVVDATNGDEHAMVHGVRVFAPEHAGSIVS</sequence>
<proteinExistence type="predicted"/>
<comment type="caution">
    <text evidence="6">The sequence shown here is derived from an EMBL/GenBank/DDBJ whole genome shotgun (WGS) entry which is preliminary data.</text>
</comment>
<dbReference type="OrthoDB" id="177652at2"/>
<organism evidence="6 7">
    <name type="scientific">Orlajensenia flava</name>
    <dbReference type="NCBI Taxonomy" id="2565934"/>
    <lineage>
        <taxon>Bacteria</taxon>
        <taxon>Bacillati</taxon>
        <taxon>Actinomycetota</taxon>
        <taxon>Actinomycetes</taxon>
        <taxon>Micrococcales</taxon>
        <taxon>Microbacteriaceae</taxon>
        <taxon>Orlajensenia</taxon>
    </lineage>
</organism>
<dbReference type="Gene3D" id="2.60.120.260">
    <property type="entry name" value="Galactose-binding domain-like"/>
    <property type="match status" value="1"/>
</dbReference>